<comment type="caution">
    <text evidence="1">The sequence shown here is derived from an EMBL/GenBank/DDBJ whole genome shotgun (WGS) entry which is preliminary data.</text>
</comment>
<proteinExistence type="predicted"/>
<dbReference type="Proteomes" id="UP001148662">
    <property type="component" value="Unassembled WGS sequence"/>
</dbReference>
<reference evidence="1" key="1">
    <citation type="submission" date="2022-07" db="EMBL/GenBank/DDBJ databases">
        <title>Genome Sequence of Phlebia brevispora.</title>
        <authorList>
            <person name="Buettner E."/>
        </authorList>
    </citation>
    <scope>NUCLEOTIDE SEQUENCE</scope>
    <source>
        <strain evidence="1">MPL23</strain>
    </source>
</reference>
<evidence type="ECO:0000313" key="1">
    <source>
        <dbReference type="EMBL" id="KAJ3556020.1"/>
    </source>
</evidence>
<accession>A0ACC1T936</accession>
<sequence length="201" mass="23143">MELQSTDSFIDEYNRRWREERMRYEDAHRNGSIAAAHGPPARRPRLVQLPQYAYGVHTQTFQQGSIPPITFYVQGGRVKGIRLANILAGNFPDLVEPNELLGRLSNTTKTTYRLRVVGYTHFDRQMPAYRMTAPVEYLTRQTVAHHVAIAVQECIQRDGGFWVVVGIDGIIHNVPFSDLRLMELRRVSEGSWQPVLAFYRD</sequence>
<name>A0ACC1T936_9APHY</name>
<gene>
    <name evidence="1" type="ORF">NM688_g2258</name>
</gene>
<dbReference type="EMBL" id="JANHOG010000278">
    <property type="protein sequence ID" value="KAJ3556020.1"/>
    <property type="molecule type" value="Genomic_DNA"/>
</dbReference>
<evidence type="ECO:0000313" key="2">
    <source>
        <dbReference type="Proteomes" id="UP001148662"/>
    </source>
</evidence>
<protein>
    <submittedName>
        <fullName evidence="1">Uncharacterized protein</fullName>
    </submittedName>
</protein>
<keyword evidence="2" id="KW-1185">Reference proteome</keyword>
<organism evidence="1 2">
    <name type="scientific">Phlebia brevispora</name>
    <dbReference type="NCBI Taxonomy" id="194682"/>
    <lineage>
        <taxon>Eukaryota</taxon>
        <taxon>Fungi</taxon>
        <taxon>Dikarya</taxon>
        <taxon>Basidiomycota</taxon>
        <taxon>Agaricomycotina</taxon>
        <taxon>Agaricomycetes</taxon>
        <taxon>Polyporales</taxon>
        <taxon>Meruliaceae</taxon>
        <taxon>Phlebia</taxon>
    </lineage>
</organism>